<organism evidence="1 2">
    <name type="scientific">Panagrolaimus sp. JU765</name>
    <dbReference type="NCBI Taxonomy" id="591449"/>
    <lineage>
        <taxon>Eukaryota</taxon>
        <taxon>Metazoa</taxon>
        <taxon>Ecdysozoa</taxon>
        <taxon>Nematoda</taxon>
        <taxon>Chromadorea</taxon>
        <taxon>Rhabditida</taxon>
        <taxon>Tylenchina</taxon>
        <taxon>Panagrolaimomorpha</taxon>
        <taxon>Panagrolaimoidea</taxon>
        <taxon>Panagrolaimidae</taxon>
        <taxon>Panagrolaimus</taxon>
    </lineage>
</organism>
<reference evidence="2" key="1">
    <citation type="submission" date="2022-11" db="UniProtKB">
        <authorList>
            <consortium name="WormBaseParasite"/>
        </authorList>
    </citation>
    <scope>IDENTIFICATION</scope>
</reference>
<dbReference type="Proteomes" id="UP000887576">
    <property type="component" value="Unplaced"/>
</dbReference>
<sequence>MRFRFYGGLDCPDWVLAQIAGFTDVPGNVFRDWCGKIATHLMSDSNVWTEDDLKTLSNRDDSRFSQGFIAALSFIIEKSAKNECSPNDLANEMLQLGMSTEHARELADVYATFHKDLHDHLVKQFPREPSLSLVDASPQTVANVVIQRLLVKDSNGKQMQFAIAKKQLNILKKELHTALDSFSQFEKSKE</sequence>
<proteinExistence type="predicted"/>
<dbReference type="WBParaSite" id="JU765_v2.g19731.t1">
    <property type="protein sequence ID" value="JU765_v2.g19731.t1"/>
    <property type="gene ID" value="JU765_v2.g19731"/>
</dbReference>
<accession>A0AC34QVF4</accession>
<protein>
    <submittedName>
        <fullName evidence="2">COMM domain-containing protein</fullName>
    </submittedName>
</protein>
<name>A0AC34QVF4_9BILA</name>
<evidence type="ECO:0000313" key="1">
    <source>
        <dbReference type="Proteomes" id="UP000887576"/>
    </source>
</evidence>
<evidence type="ECO:0000313" key="2">
    <source>
        <dbReference type="WBParaSite" id="JU765_v2.g19731.t1"/>
    </source>
</evidence>